<keyword evidence="5" id="KW-0464">Manganese</keyword>
<dbReference type="OrthoDB" id="1921208at2759"/>
<evidence type="ECO:0000256" key="5">
    <source>
        <dbReference type="ARBA" id="ARBA00023211"/>
    </source>
</evidence>
<dbReference type="InterPro" id="IPR006045">
    <property type="entry name" value="Cupin_1"/>
</dbReference>
<comment type="caution">
    <text evidence="9">The sequence shown here is derived from an EMBL/GenBank/DDBJ whole genome shotgun (WGS) entry which is preliminary data.</text>
</comment>
<dbReference type="GO" id="GO:0005576">
    <property type="term" value="C:extracellular region"/>
    <property type="evidence" value="ECO:0007669"/>
    <property type="project" value="UniProtKB-SubCell"/>
</dbReference>
<dbReference type="CDD" id="cd02241">
    <property type="entry name" value="cupin_OxOx"/>
    <property type="match status" value="1"/>
</dbReference>
<feature type="chain" id="PRO_5035618723" description="Cupin type-1 domain-containing protein" evidence="6">
    <location>
        <begin position="21"/>
        <end position="243"/>
    </location>
</feature>
<dbReference type="GO" id="GO:0030145">
    <property type="term" value="F:manganese ion binding"/>
    <property type="evidence" value="ECO:0007669"/>
    <property type="project" value="InterPro"/>
</dbReference>
<keyword evidence="4" id="KW-0479">Metal-binding</keyword>
<dbReference type="Proteomes" id="UP000663823">
    <property type="component" value="Unassembled WGS sequence"/>
</dbReference>
<dbReference type="SMART" id="SM00835">
    <property type="entry name" value="Cupin_1"/>
    <property type="match status" value="1"/>
</dbReference>
<keyword evidence="6" id="KW-0732">Signal</keyword>
<reference evidence="9" key="1">
    <citation type="submission" date="2021-02" db="EMBL/GenBank/DDBJ databases">
        <authorList>
            <person name="Nowell W R."/>
        </authorList>
    </citation>
    <scope>NUCLEOTIDE SEQUENCE</scope>
</reference>
<evidence type="ECO:0000256" key="3">
    <source>
        <dbReference type="ARBA" id="ARBA00022525"/>
    </source>
</evidence>
<evidence type="ECO:0000259" key="7">
    <source>
        <dbReference type="SMART" id="SM00835"/>
    </source>
</evidence>
<comment type="similarity">
    <text evidence="2">Belongs to the germin family.</text>
</comment>
<dbReference type="Proteomes" id="UP000663882">
    <property type="component" value="Unassembled WGS sequence"/>
</dbReference>
<dbReference type="PANTHER" id="PTHR31238">
    <property type="entry name" value="GERMIN-LIKE PROTEIN SUBFAMILY 3 MEMBER 3"/>
    <property type="match status" value="1"/>
</dbReference>
<dbReference type="SUPFAM" id="SSF51182">
    <property type="entry name" value="RmlC-like cupins"/>
    <property type="match status" value="1"/>
</dbReference>
<dbReference type="EMBL" id="CAJOAX010005422">
    <property type="protein sequence ID" value="CAF3947369.1"/>
    <property type="molecule type" value="Genomic_DNA"/>
</dbReference>
<evidence type="ECO:0000256" key="4">
    <source>
        <dbReference type="ARBA" id="ARBA00022723"/>
    </source>
</evidence>
<proteinExistence type="inferred from homology"/>
<dbReference type="EMBL" id="CAJNOO010001503">
    <property type="protein sequence ID" value="CAF1162944.1"/>
    <property type="molecule type" value="Genomic_DNA"/>
</dbReference>
<dbReference type="AlphaFoldDB" id="A0A819KDR2"/>
<dbReference type="InterPro" id="IPR014710">
    <property type="entry name" value="RmlC-like_jellyroll"/>
</dbReference>
<sequence length="243" mass="26260">MLRFGINIILFGIFVSISFANNDLNDIRCTLRQDFSESAKSSVSELCLQAKLEKDASNNKNYIFTYSNGTGPGFSYGDGGLIAAASVRNWPALINQGVSMVVLYLKPCGLNLPHIHPRATTISYVAKGIIRTGSWSENTGQFHAITLKAGQGTTFPAGALHFEQNIGCDDAIVVAAFNSEDPGTAQLTEGIKVLPLDILTTSFGSESQYQIDQLRRNFPKTPIKGIASCYKACGLDKNGNKIK</sequence>
<gene>
    <name evidence="9" type="ORF">OTI717_LOCUS26194</name>
    <name evidence="8" type="ORF">RFH988_LOCUS22537</name>
</gene>
<comment type="subcellular location">
    <subcellularLocation>
        <location evidence="1">Secreted</location>
    </subcellularLocation>
</comment>
<dbReference type="Gene3D" id="2.60.120.10">
    <property type="entry name" value="Jelly Rolls"/>
    <property type="match status" value="1"/>
</dbReference>
<evidence type="ECO:0000256" key="6">
    <source>
        <dbReference type="SAM" id="SignalP"/>
    </source>
</evidence>
<dbReference type="PRINTS" id="PR00325">
    <property type="entry name" value="GERMIN"/>
</dbReference>
<evidence type="ECO:0000313" key="9">
    <source>
        <dbReference type="EMBL" id="CAF3947369.1"/>
    </source>
</evidence>
<evidence type="ECO:0000313" key="8">
    <source>
        <dbReference type="EMBL" id="CAF1162944.1"/>
    </source>
</evidence>
<feature type="signal peptide" evidence="6">
    <location>
        <begin position="1"/>
        <end position="20"/>
    </location>
</feature>
<dbReference type="InterPro" id="IPR001929">
    <property type="entry name" value="Germin"/>
</dbReference>
<keyword evidence="3" id="KW-0964">Secreted</keyword>
<evidence type="ECO:0000313" key="10">
    <source>
        <dbReference type="Proteomes" id="UP000663823"/>
    </source>
</evidence>
<dbReference type="Pfam" id="PF00190">
    <property type="entry name" value="Cupin_1"/>
    <property type="match status" value="1"/>
</dbReference>
<accession>A0A819KDR2</accession>
<protein>
    <recommendedName>
        <fullName evidence="7">Cupin type-1 domain-containing protein</fullName>
    </recommendedName>
</protein>
<evidence type="ECO:0000256" key="1">
    <source>
        <dbReference type="ARBA" id="ARBA00004613"/>
    </source>
</evidence>
<evidence type="ECO:0000256" key="2">
    <source>
        <dbReference type="ARBA" id="ARBA00007456"/>
    </source>
</evidence>
<name>A0A819KDR2_9BILA</name>
<organism evidence="9 10">
    <name type="scientific">Rotaria sordida</name>
    <dbReference type="NCBI Taxonomy" id="392033"/>
    <lineage>
        <taxon>Eukaryota</taxon>
        <taxon>Metazoa</taxon>
        <taxon>Spiralia</taxon>
        <taxon>Gnathifera</taxon>
        <taxon>Rotifera</taxon>
        <taxon>Eurotatoria</taxon>
        <taxon>Bdelloidea</taxon>
        <taxon>Philodinida</taxon>
        <taxon>Philodinidae</taxon>
        <taxon>Rotaria</taxon>
    </lineage>
</organism>
<feature type="domain" description="Cupin type-1" evidence="7">
    <location>
        <begin position="72"/>
        <end position="212"/>
    </location>
</feature>
<dbReference type="InterPro" id="IPR011051">
    <property type="entry name" value="RmlC_Cupin_sf"/>
</dbReference>